<dbReference type="Proteomes" id="UP000712281">
    <property type="component" value="Unassembled WGS sequence"/>
</dbReference>
<comment type="caution">
    <text evidence="3">The sequence shown here is derived from an EMBL/GenBank/DDBJ whole genome shotgun (WGS) entry which is preliminary data.</text>
</comment>
<organism evidence="3 4">
    <name type="scientific">Brassica cretica</name>
    <name type="common">Mustard</name>
    <dbReference type="NCBI Taxonomy" id="69181"/>
    <lineage>
        <taxon>Eukaryota</taxon>
        <taxon>Viridiplantae</taxon>
        <taxon>Streptophyta</taxon>
        <taxon>Embryophyta</taxon>
        <taxon>Tracheophyta</taxon>
        <taxon>Spermatophyta</taxon>
        <taxon>Magnoliopsida</taxon>
        <taxon>eudicotyledons</taxon>
        <taxon>Gunneridae</taxon>
        <taxon>Pentapetalae</taxon>
        <taxon>rosids</taxon>
        <taxon>malvids</taxon>
        <taxon>Brassicales</taxon>
        <taxon>Brassicaceae</taxon>
        <taxon>Brassiceae</taxon>
        <taxon>Brassica</taxon>
    </lineage>
</organism>
<feature type="region of interest" description="Disordered" evidence="1">
    <location>
        <begin position="228"/>
        <end position="250"/>
    </location>
</feature>
<keyword evidence="2" id="KW-1133">Transmembrane helix</keyword>
<feature type="transmembrane region" description="Helical" evidence="2">
    <location>
        <begin position="37"/>
        <end position="58"/>
    </location>
</feature>
<gene>
    <name evidence="3" type="ORF">F2Q68_00006672</name>
</gene>
<evidence type="ECO:0000256" key="1">
    <source>
        <dbReference type="SAM" id="MobiDB-lite"/>
    </source>
</evidence>
<keyword evidence="2" id="KW-0472">Membrane</keyword>
<dbReference type="EMBL" id="QGKW02001660">
    <property type="protein sequence ID" value="KAF2577206.1"/>
    <property type="molecule type" value="Genomic_DNA"/>
</dbReference>
<dbReference type="AlphaFoldDB" id="A0A8S9J7G9"/>
<feature type="non-terminal residue" evidence="3">
    <location>
        <position position="1"/>
    </location>
</feature>
<evidence type="ECO:0000313" key="4">
    <source>
        <dbReference type="Proteomes" id="UP000712281"/>
    </source>
</evidence>
<evidence type="ECO:0000313" key="3">
    <source>
        <dbReference type="EMBL" id="KAF2577206.1"/>
    </source>
</evidence>
<protein>
    <submittedName>
        <fullName evidence="3">Uncharacterized protein</fullName>
    </submittedName>
</protein>
<dbReference type="PANTHER" id="PTHR36787">
    <property type="entry name" value="TRANSMEMBRANE PROTEIN"/>
    <property type="match status" value="1"/>
</dbReference>
<name>A0A8S9J7G9_BRACR</name>
<sequence>FDEMKAAKRWSLGNLRDMASSLPGPRHRAPSPSRRRARVYIIMALSLIAFFAVIAYMYPHHSKRACYMISSRGCKALADWLPPSLREYSDDEIAARVVISEILSNPPVIRKDSKIAFMFLTPGALPFERLWDRFFQIAFQLDIFLILKLAAVIFLFNQDGSRQRLALLVIFATIIYLYQTGALAPFIRWLSQGMHRAAVPPPPPPPHRPAARADNDPAAAMPLNQEAVPEGQENEAGDGNRANANENVGAGAGQQGNQWWGIVKEIQMIVFGFITSLLPGFHNID</sequence>
<feature type="transmembrane region" description="Helical" evidence="2">
    <location>
        <begin position="165"/>
        <end position="187"/>
    </location>
</feature>
<evidence type="ECO:0000256" key="2">
    <source>
        <dbReference type="SAM" id="Phobius"/>
    </source>
</evidence>
<keyword evidence="2" id="KW-0812">Transmembrane</keyword>
<accession>A0A8S9J7G9</accession>
<feature type="transmembrane region" description="Helical" evidence="2">
    <location>
        <begin position="134"/>
        <end position="156"/>
    </location>
</feature>
<reference evidence="3" key="1">
    <citation type="submission" date="2019-12" db="EMBL/GenBank/DDBJ databases">
        <title>Genome sequencing and annotation of Brassica cretica.</title>
        <authorList>
            <person name="Studholme D.J."/>
            <person name="Sarris P.F."/>
        </authorList>
    </citation>
    <scope>NUCLEOTIDE SEQUENCE</scope>
    <source>
        <strain evidence="3">PFS-001/15</strain>
        <tissue evidence="3">Leaf</tissue>
    </source>
</reference>
<feature type="compositionally biased region" description="Low complexity" evidence="1">
    <location>
        <begin position="239"/>
        <end position="249"/>
    </location>
</feature>
<proteinExistence type="predicted"/>